<organism evidence="6 7">
    <name type="scientific">Tsukamurella pulmonis</name>
    <dbReference type="NCBI Taxonomy" id="47312"/>
    <lineage>
        <taxon>Bacteria</taxon>
        <taxon>Bacillati</taxon>
        <taxon>Actinomycetota</taxon>
        <taxon>Actinomycetes</taxon>
        <taxon>Mycobacteriales</taxon>
        <taxon>Tsukamurellaceae</taxon>
        <taxon>Tsukamurella</taxon>
    </lineage>
</organism>
<keyword evidence="7" id="KW-1185">Reference proteome</keyword>
<evidence type="ECO:0000256" key="3">
    <source>
        <dbReference type="ARBA" id="ARBA00023163"/>
    </source>
</evidence>
<dbReference type="PANTHER" id="PTHR30055">
    <property type="entry name" value="HTH-TYPE TRANSCRIPTIONAL REGULATOR RUTR"/>
    <property type="match status" value="1"/>
</dbReference>
<dbReference type="InterPro" id="IPR036271">
    <property type="entry name" value="Tet_transcr_reg_TetR-rel_C_sf"/>
</dbReference>
<dbReference type="PANTHER" id="PTHR30055:SF234">
    <property type="entry name" value="HTH-TYPE TRANSCRIPTIONAL REGULATOR BETI"/>
    <property type="match status" value="1"/>
</dbReference>
<dbReference type="PRINTS" id="PR00455">
    <property type="entry name" value="HTHTETR"/>
</dbReference>
<dbReference type="EMBL" id="FNLF01000002">
    <property type="protein sequence ID" value="SDR02207.1"/>
    <property type="molecule type" value="Genomic_DNA"/>
</dbReference>
<evidence type="ECO:0000313" key="7">
    <source>
        <dbReference type="Proteomes" id="UP000183053"/>
    </source>
</evidence>
<protein>
    <submittedName>
        <fullName evidence="6">DNA-binding transcriptional regulator, AcrR family</fullName>
    </submittedName>
</protein>
<dbReference type="GO" id="GO:0003700">
    <property type="term" value="F:DNA-binding transcription factor activity"/>
    <property type="evidence" value="ECO:0007669"/>
    <property type="project" value="TreeGrafter"/>
</dbReference>
<proteinExistence type="predicted"/>
<dbReference type="Proteomes" id="UP000183053">
    <property type="component" value="Unassembled WGS sequence"/>
</dbReference>
<name>A0A1H1FMT5_9ACTN</name>
<dbReference type="SUPFAM" id="SSF48498">
    <property type="entry name" value="Tetracyclin repressor-like, C-terminal domain"/>
    <property type="match status" value="1"/>
</dbReference>
<dbReference type="PROSITE" id="PS50977">
    <property type="entry name" value="HTH_TETR_2"/>
    <property type="match status" value="1"/>
</dbReference>
<evidence type="ECO:0000313" key="6">
    <source>
        <dbReference type="EMBL" id="SDR02207.1"/>
    </source>
</evidence>
<dbReference type="AlphaFoldDB" id="A0A1H1FMT5"/>
<dbReference type="Gene3D" id="1.10.10.60">
    <property type="entry name" value="Homeodomain-like"/>
    <property type="match status" value="1"/>
</dbReference>
<dbReference type="SUPFAM" id="SSF46689">
    <property type="entry name" value="Homeodomain-like"/>
    <property type="match status" value="1"/>
</dbReference>
<dbReference type="InterPro" id="IPR050109">
    <property type="entry name" value="HTH-type_TetR-like_transc_reg"/>
</dbReference>
<sequence length="210" mass="22234">MGPAARGERRRAKTRAAIIAAAEDLLGRTAPESVRIEDVAARAGTAPATVYVHFGTKDGLVASTTERLLTAAFEEVAAASSGGGSAVERVVATGRAYLRMLVDRPALTRYLIARELRTDEPVSPTDARIDRQLEATRIAFEGLIQDSIDAGEVLPLDARLMSHFLFGAWVGLAALSLEGNPRPLSAEDVIRSGDQALEVLTRGTTAGGVR</sequence>
<accession>A0A1H1FMT5</accession>
<feature type="DNA-binding region" description="H-T-H motif" evidence="4">
    <location>
        <begin position="35"/>
        <end position="54"/>
    </location>
</feature>
<evidence type="ECO:0000256" key="4">
    <source>
        <dbReference type="PROSITE-ProRule" id="PRU00335"/>
    </source>
</evidence>
<reference evidence="7" key="1">
    <citation type="submission" date="2016-10" db="EMBL/GenBank/DDBJ databases">
        <authorList>
            <person name="Varghese N."/>
            <person name="Submissions S."/>
        </authorList>
    </citation>
    <scope>NUCLEOTIDE SEQUENCE [LARGE SCALE GENOMIC DNA]</scope>
    <source>
        <strain evidence="7">DSM 44142</strain>
    </source>
</reference>
<feature type="domain" description="HTH tetR-type" evidence="5">
    <location>
        <begin position="12"/>
        <end position="72"/>
    </location>
</feature>
<dbReference type="InterPro" id="IPR001647">
    <property type="entry name" value="HTH_TetR"/>
</dbReference>
<dbReference type="GO" id="GO:0000976">
    <property type="term" value="F:transcription cis-regulatory region binding"/>
    <property type="evidence" value="ECO:0007669"/>
    <property type="project" value="TreeGrafter"/>
</dbReference>
<dbReference type="Gene3D" id="1.10.357.10">
    <property type="entry name" value="Tetracycline Repressor, domain 2"/>
    <property type="match status" value="1"/>
</dbReference>
<keyword evidence="3" id="KW-0804">Transcription</keyword>
<evidence type="ECO:0000259" key="5">
    <source>
        <dbReference type="PROSITE" id="PS50977"/>
    </source>
</evidence>
<keyword evidence="1" id="KW-0805">Transcription regulation</keyword>
<evidence type="ECO:0000256" key="1">
    <source>
        <dbReference type="ARBA" id="ARBA00023015"/>
    </source>
</evidence>
<gene>
    <name evidence="6" type="ORF">SAMN04489765_2805</name>
</gene>
<dbReference type="Pfam" id="PF00440">
    <property type="entry name" value="TetR_N"/>
    <property type="match status" value="1"/>
</dbReference>
<dbReference type="InterPro" id="IPR009057">
    <property type="entry name" value="Homeodomain-like_sf"/>
</dbReference>
<keyword evidence="2 4" id="KW-0238">DNA-binding</keyword>
<evidence type="ECO:0000256" key="2">
    <source>
        <dbReference type="ARBA" id="ARBA00023125"/>
    </source>
</evidence>